<dbReference type="SUPFAM" id="SSF56672">
    <property type="entry name" value="DNA/RNA polymerases"/>
    <property type="match status" value="1"/>
</dbReference>
<dbReference type="SUPFAM" id="SSF53098">
    <property type="entry name" value="Ribonuclease H-like"/>
    <property type="match status" value="1"/>
</dbReference>
<dbReference type="InterPro" id="IPR036397">
    <property type="entry name" value="RNaseH_sf"/>
</dbReference>
<keyword evidence="2" id="KW-0175">Coiled coil</keyword>
<dbReference type="InterPro" id="IPR041577">
    <property type="entry name" value="RT_RNaseH_2"/>
</dbReference>
<dbReference type="EMBL" id="BKCJ010006634">
    <property type="protein sequence ID" value="GEU73159.1"/>
    <property type="molecule type" value="Genomic_DNA"/>
</dbReference>
<dbReference type="InterPro" id="IPR012337">
    <property type="entry name" value="RNaseH-like_sf"/>
</dbReference>
<dbReference type="InterPro" id="IPR041588">
    <property type="entry name" value="Integrase_H2C2"/>
</dbReference>
<sequence length="542" mass="62911">MDLDFAADRNLREISGKEAWEAIENFAQGQKEWDNPPKIIFEEEIENLKVMAAPTIPVSNEVNLGDPDIRMDIIHPELDTAFAFPAAVVELRALRFRVDIAEAENASLRARIKTTEAIKKITRKRVRQAHVEIEQQLAVVQESQLQDRENFRKLKELVTSLAGYYRRFVDGFSKISKSMTKLTQKKVKFDWGDKEEATFQLMKQKLCSVLILALPERSEDFIIYCDVSIKGLGVVLKQREKVIAYASQQLEIHEKNYTTHDLELGAVVFDMKIWRKEELEPHADGTLCLNNRSWLPFYGDLRSLIMHESHNSKYSVHPSSGKMYQDTSQLYWWPNMKDDIATYVNKCLTCLRIRAEHQKPSGLLVQHEISQWKWDYITMDFVTKLLMTQSGNDTIWVVVDRLTKSTHFLPMRETGPMDKFVGLYLKEVDMTHGISISIICNHDPRFMLNFWMSFQKAMRTRLDMSTTYHPKTDGESKRTIQTLEDMLRACVIDFGNRWERHLPLVELSYNNSYHASIKAALFEALYGWMCQSAVCWAEVVGT</sequence>
<dbReference type="Pfam" id="PF17919">
    <property type="entry name" value="RT_RNaseH_2"/>
    <property type="match status" value="1"/>
</dbReference>
<evidence type="ECO:0000259" key="3">
    <source>
        <dbReference type="PROSITE" id="PS50994"/>
    </source>
</evidence>
<dbReference type="PANTHER" id="PTHR37984:SF5">
    <property type="entry name" value="PROTEIN NYNRIN-LIKE"/>
    <property type="match status" value="1"/>
</dbReference>
<protein>
    <submittedName>
        <fullName evidence="4">Retrotransposable element Tf2</fullName>
    </submittedName>
</protein>
<dbReference type="AlphaFoldDB" id="A0A6L2MI73"/>
<dbReference type="InterPro" id="IPR043502">
    <property type="entry name" value="DNA/RNA_pol_sf"/>
</dbReference>
<dbReference type="InterPro" id="IPR050951">
    <property type="entry name" value="Retrovirus_Pol_polyprotein"/>
</dbReference>
<dbReference type="InterPro" id="IPR001584">
    <property type="entry name" value="Integrase_cat-core"/>
</dbReference>
<evidence type="ECO:0000313" key="4">
    <source>
        <dbReference type="EMBL" id="GEU73159.1"/>
    </source>
</evidence>
<feature type="domain" description="Integrase catalytic" evidence="3">
    <location>
        <begin position="356"/>
        <end position="529"/>
    </location>
</feature>
<dbReference type="PROSITE" id="PS50994">
    <property type="entry name" value="INTEGRASE"/>
    <property type="match status" value="1"/>
</dbReference>
<reference evidence="4" key="1">
    <citation type="journal article" date="2019" name="Sci. Rep.">
        <title>Draft genome of Tanacetum cinerariifolium, the natural source of mosquito coil.</title>
        <authorList>
            <person name="Yamashiro T."/>
            <person name="Shiraishi A."/>
            <person name="Satake H."/>
            <person name="Nakayama K."/>
        </authorList>
    </citation>
    <scope>NUCLEOTIDE SEQUENCE</scope>
</reference>
<dbReference type="GO" id="GO:0003676">
    <property type="term" value="F:nucleic acid binding"/>
    <property type="evidence" value="ECO:0007669"/>
    <property type="project" value="InterPro"/>
</dbReference>
<dbReference type="InterPro" id="IPR043128">
    <property type="entry name" value="Rev_trsase/Diguanyl_cyclase"/>
</dbReference>
<dbReference type="Gene3D" id="3.30.420.10">
    <property type="entry name" value="Ribonuclease H-like superfamily/Ribonuclease H"/>
    <property type="match status" value="1"/>
</dbReference>
<dbReference type="Gene3D" id="1.10.340.70">
    <property type="match status" value="1"/>
</dbReference>
<dbReference type="Pfam" id="PF17921">
    <property type="entry name" value="Integrase_H2C2"/>
    <property type="match status" value="1"/>
</dbReference>
<evidence type="ECO:0000256" key="2">
    <source>
        <dbReference type="SAM" id="Coils"/>
    </source>
</evidence>
<gene>
    <name evidence="4" type="ORF">Tci_045137</name>
</gene>
<organism evidence="4">
    <name type="scientific">Tanacetum cinerariifolium</name>
    <name type="common">Dalmatian daisy</name>
    <name type="synonym">Chrysanthemum cinerariifolium</name>
    <dbReference type="NCBI Taxonomy" id="118510"/>
    <lineage>
        <taxon>Eukaryota</taxon>
        <taxon>Viridiplantae</taxon>
        <taxon>Streptophyta</taxon>
        <taxon>Embryophyta</taxon>
        <taxon>Tracheophyta</taxon>
        <taxon>Spermatophyta</taxon>
        <taxon>Magnoliopsida</taxon>
        <taxon>eudicotyledons</taxon>
        <taxon>Gunneridae</taxon>
        <taxon>Pentapetalae</taxon>
        <taxon>asterids</taxon>
        <taxon>campanulids</taxon>
        <taxon>Asterales</taxon>
        <taxon>Asteraceae</taxon>
        <taxon>Asteroideae</taxon>
        <taxon>Anthemideae</taxon>
        <taxon>Anthemidinae</taxon>
        <taxon>Tanacetum</taxon>
    </lineage>
</organism>
<dbReference type="GO" id="GO:0003824">
    <property type="term" value="F:catalytic activity"/>
    <property type="evidence" value="ECO:0007669"/>
    <property type="project" value="UniProtKB-KW"/>
</dbReference>
<name>A0A6L2MI73_TANCI</name>
<dbReference type="Gene3D" id="3.30.70.270">
    <property type="match status" value="1"/>
</dbReference>
<keyword evidence="1" id="KW-0511">Multifunctional enzyme</keyword>
<evidence type="ECO:0000256" key="1">
    <source>
        <dbReference type="ARBA" id="ARBA00023268"/>
    </source>
</evidence>
<proteinExistence type="predicted"/>
<comment type="caution">
    <text evidence="4">The sequence shown here is derived from an EMBL/GenBank/DDBJ whole genome shotgun (WGS) entry which is preliminary data.</text>
</comment>
<feature type="coiled-coil region" evidence="2">
    <location>
        <begin position="91"/>
        <end position="118"/>
    </location>
</feature>
<dbReference type="PANTHER" id="PTHR37984">
    <property type="entry name" value="PROTEIN CBG26694"/>
    <property type="match status" value="1"/>
</dbReference>
<dbReference type="GO" id="GO:0015074">
    <property type="term" value="P:DNA integration"/>
    <property type="evidence" value="ECO:0007669"/>
    <property type="project" value="InterPro"/>
</dbReference>
<accession>A0A6L2MI73</accession>